<dbReference type="GO" id="GO:0016567">
    <property type="term" value="P:protein ubiquitination"/>
    <property type="evidence" value="ECO:0007669"/>
    <property type="project" value="InterPro"/>
</dbReference>
<evidence type="ECO:0000313" key="5">
    <source>
        <dbReference type="EMBL" id="AAD27632.1"/>
    </source>
</evidence>
<dbReference type="CDD" id="cd18280">
    <property type="entry name" value="BTB_POZ_BPM_plant"/>
    <property type="match status" value="1"/>
</dbReference>
<comment type="similarity">
    <text evidence="2">Belongs to the Tdpoz family.</text>
</comment>
<dbReference type="InterPro" id="IPR056423">
    <property type="entry name" value="BACK_BPM_SPOP"/>
</dbReference>
<dbReference type="Gene3D" id="2.60.210.10">
    <property type="entry name" value="Apoptosis, Tumor Necrosis Factor Receptor Associated Protein 2, Chain A"/>
    <property type="match status" value="2"/>
</dbReference>
<feature type="region of interest" description="Disordered" evidence="3">
    <location>
        <begin position="126"/>
        <end position="199"/>
    </location>
</feature>
<dbReference type="Pfam" id="PF22486">
    <property type="entry name" value="MATH_2"/>
    <property type="match status" value="1"/>
</dbReference>
<dbReference type="Gene3D" id="1.25.40.420">
    <property type="match status" value="1"/>
</dbReference>
<feature type="domain" description="BTB" evidence="4">
    <location>
        <begin position="547"/>
        <end position="617"/>
    </location>
</feature>
<dbReference type="Pfam" id="PF00651">
    <property type="entry name" value="BTB"/>
    <property type="match status" value="1"/>
</dbReference>
<dbReference type="AlphaFoldDB" id="Q9XF33"/>
<dbReference type="InterPro" id="IPR045005">
    <property type="entry name" value="BPM1-6"/>
</dbReference>
<dbReference type="SUPFAM" id="SSF54695">
    <property type="entry name" value="POZ domain"/>
    <property type="match status" value="1"/>
</dbReference>
<dbReference type="Gene3D" id="3.30.710.10">
    <property type="entry name" value="Potassium Channel Kv1.1, Chain A"/>
    <property type="match status" value="1"/>
</dbReference>
<name>Q9XF33_ORYSI</name>
<dbReference type="InterPro" id="IPR011333">
    <property type="entry name" value="SKP1/BTB/POZ_sf"/>
</dbReference>
<evidence type="ECO:0000259" key="4">
    <source>
        <dbReference type="PROSITE" id="PS50097"/>
    </source>
</evidence>
<evidence type="ECO:0000256" key="3">
    <source>
        <dbReference type="SAM" id="MobiDB-lite"/>
    </source>
</evidence>
<dbReference type="InterPro" id="IPR002083">
    <property type="entry name" value="MATH/TRAF_dom"/>
</dbReference>
<evidence type="ECO:0000256" key="1">
    <source>
        <dbReference type="ARBA" id="ARBA00004906"/>
    </source>
</evidence>
<protein>
    <recommendedName>
        <fullName evidence="4">BTB domain-containing protein</fullName>
    </recommendedName>
</protein>
<dbReference type="EMBL" id="AF128457">
    <property type="protein sequence ID" value="AAD27632.1"/>
    <property type="molecule type" value="Genomic_DNA"/>
</dbReference>
<evidence type="ECO:0000256" key="2">
    <source>
        <dbReference type="ARBA" id="ARBA00010846"/>
    </source>
</evidence>
<reference evidence="5" key="1">
    <citation type="submission" date="1999-02" db="EMBL/GenBank/DDBJ databases">
        <title>Microcollinearity in cereal genomes.</title>
        <authorList>
            <person name="Llaca V."/>
            <person name="Lou A."/>
            <person name="Young S."/>
            <person name="Messing J."/>
        </authorList>
    </citation>
    <scope>NUCLEOTIDE SEQUENCE</scope>
</reference>
<dbReference type="Pfam" id="PF24570">
    <property type="entry name" value="BACK_BPM_SPOP"/>
    <property type="match status" value="1"/>
</dbReference>
<proteinExistence type="inferred from homology"/>
<comment type="pathway">
    <text evidence="1">Protein modification; protein ubiquitination.</text>
</comment>
<dbReference type="PROSITE" id="PS50097">
    <property type="entry name" value="BTB"/>
    <property type="match status" value="1"/>
</dbReference>
<dbReference type="SUPFAM" id="SSF49599">
    <property type="entry name" value="TRAF domain-like"/>
    <property type="match status" value="2"/>
</dbReference>
<sequence length="717" mass="79014">MSGSSASAGDAPPPTTSVTASTIVAEVVSGSHVLKIDGFSQTIGASDGGSYVKSGRFVVGGHGWRVGYRANGDGDDDGADAGWISIALHLDDPSVDGVRNIISFAMANRAKQQIKMATWPGIFDTPASTRADASPPRTTAGVHRGKDARFRRVRTGATSETWHRQRRGPYVQQEDTIDSKSPSSSSCSPSSRSSTASRNCHHKQCSHASTCNDLNIKKSVVTTAATAMHAAICYLLYIITTMVFSDTTSPMVFINMATRRRRLVHIDGHLARFFDDIDRVLYDGNDRITDDDIDHVIYDDQPKWWPHCQRRPLTFARHPQWHALTSTRCKMLTIAVFVFTPWRKFFFSPSVICGYINYHDHGYFMISYVDERLQQKSLTETPVKNVRVIAIVHDTPAMTAGGNREKSRDDTEGDAGTKWRTRVDVIDEKIPKYNILDYNILDFSTDGVRARFKISLLAAAHDGSHPPPPRSDQSTATRSFPRFITAKALEESGYLVGDSFSLRCDVAVVKDIRTEDDATTVKKLVGVPLPSDIGAHLGRLLAAGHGADVAIHVGGETFAAHRCVLAARSPVFMAELFGPMAMSRHNNEETIRVHDMEPRVFEAMLHFIYNDSLPEVDDDDDGEVAAMAQHLLVAADRYDMGRLKLICEDTLCSHVDASTAATALTLAEQHHCERLKEACFKFMENPSNLKAVMASDDFLHLTRSCSSLLKKLAKLAA</sequence>
<feature type="compositionally biased region" description="Low complexity" evidence="3">
    <location>
        <begin position="179"/>
        <end position="197"/>
    </location>
</feature>
<dbReference type="InterPro" id="IPR000210">
    <property type="entry name" value="BTB/POZ_dom"/>
</dbReference>
<dbReference type="PANTHER" id="PTHR26379">
    <property type="entry name" value="BTB/POZ AND MATH DOMAIN-CONTAINING PROTEIN 1"/>
    <property type="match status" value="1"/>
</dbReference>
<organism evidence="5">
    <name type="scientific">Oryza sativa subsp. indica</name>
    <name type="common">Rice</name>
    <dbReference type="NCBI Taxonomy" id="39946"/>
    <lineage>
        <taxon>Eukaryota</taxon>
        <taxon>Viridiplantae</taxon>
        <taxon>Streptophyta</taxon>
        <taxon>Embryophyta</taxon>
        <taxon>Tracheophyta</taxon>
        <taxon>Spermatophyta</taxon>
        <taxon>Magnoliopsida</taxon>
        <taxon>Liliopsida</taxon>
        <taxon>Poales</taxon>
        <taxon>Poaceae</taxon>
        <taxon>BOP clade</taxon>
        <taxon>Oryzoideae</taxon>
        <taxon>Oryzeae</taxon>
        <taxon>Oryzinae</taxon>
        <taxon>Oryza</taxon>
        <taxon>Oryza sativa</taxon>
    </lineage>
</organism>
<dbReference type="SMART" id="SM00225">
    <property type="entry name" value="BTB"/>
    <property type="match status" value="1"/>
</dbReference>
<dbReference type="CDD" id="cd00121">
    <property type="entry name" value="MATH"/>
    <property type="match status" value="2"/>
</dbReference>
<dbReference type="InterPro" id="IPR008974">
    <property type="entry name" value="TRAF-like"/>
</dbReference>
<accession>Q9XF33</accession>
<dbReference type="PANTHER" id="PTHR26379:SF483">
    <property type="entry name" value="OS11G0619800 PROTEIN"/>
    <property type="match status" value="1"/>
</dbReference>